<dbReference type="Gene3D" id="1.10.8.60">
    <property type="match status" value="1"/>
</dbReference>
<dbReference type="Gene3D" id="3.40.50.300">
    <property type="entry name" value="P-loop containing nucleotide triphosphate hydrolases"/>
    <property type="match status" value="1"/>
</dbReference>
<dbReference type="SMART" id="SM00382">
    <property type="entry name" value="AAA"/>
    <property type="match status" value="1"/>
</dbReference>
<organism evidence="5 6">
    <name type="scientific">Ureibacillus manganicus DSM 26584</name>
    <dbReference type="NCBI Taxonomy" id="1384049"/>
    <lineage>
        <taxon>Bacteria</taxon>
        <taxon>Bacillati</taxon>
        <taxon>Bacillota</taxon>
        <taxon>Bacilli</taxon>
        <taxon>Bacillales</taxon>
        <taxon>Caryophanaceae</taxon>
        <taxon>Ureibacillus</taxon>
    </lineage>
</organism>
<dbReference type="InterPro" id="IPR003959">
    <property type="entry name" value="ATPase_AAA_core"/>
</dbReference>
<dbReference type="OrthoDB" id="9806903at2"/>
<dbReference type="PANTHER" id="PTHR23073">
    <property type="entry name" value="26S PROTEASOME REGULATORY SUBUNIT"/>
    <property type="match status" value="1"/>
</dbReference>
<proteinExistence type="inferred from homology"/>
<dbReference type="SUPFAM" id="SSF52540">
    <property type="entry name" value="P-loop containing nucleoside triphosphate hydrolases"/>
    <property type="match status" value="1"/>
</dbReference>
<evidence type="ECO:0000313" key="5">
    <source>
        <dbReference type="EMBL" id="KGR73549.1"/>
    </source>
</evidence>
<dbReference type="Proteomes" id="UP000030416">
    <property type="component" value="Unassembled WGS sequence"/>
</dbReference>
<evidence type="ECO:0000256" key="3">
    <source>
        <dbReference type="ARBA" id="ARBA00022840"/>
    </source>
</evidence>
<dbReference type="STRING" id="1384049.CD29_19725"/>
<keyword evidence="3" id="KW-0067">ATP-binding</keyword>
<dbReference type="InterPro" id="IPR003593">
    <property type="entry name" value="AAA+_ATPase"/>
</dbReference>
<dbReference type="InterPro" id="IPR027417">
    <property type="entry name" value="P-loop_NTPase"/>
</dbReference>
<reference evidence="5 6" key="1">
    <citation type="submission" date="2014-02" db="EMBL/GenBank/DDBJ databases">
        <title>Draft genome sequence of Lysinibacillus manganicus DSM 26584T.</title>
        <authorList>
            <person name="Zhang F."/>
            <person name="Wang G."/>
            <person name="Zhang L."/>
        </authorList>
    </citation>
    <scope>NUCLEOTIDE SEQUENCE [LARGE SCALE GENOMIC DNA]</scope>
    <source>
        <strain evidence="5 6">DSM 26584</strain>
    </source>
</reference>
<dbReference type="RefSeq" id="WP_036190499.1">
    <property type="nucleotide sequence ID" value="NZ_AVDA01000048.1"/>
</dbReference>
<dbReference type="InterPro" id="IPR050221">
    <property type="entry name" value="26S_Proteasome_ATPase"/>
</dbReference>
<dbReference type="eggNOG" id="COG0464">
    <property type="taxonomic scope" value="Bacteria"/>
</dbReference>
<comment type="caution">
    <text evidence="5">The sequence shown here is derived from an EMBL/GenBank/DDBJ whole genome shotgun (WGS) entry which is preliminary data.</text>
</comment>
<dbReference type="AlphaFoldDB" id="A0A0A3HME1"/>
<accession>A0A0A3HME1</accession>
<dbReference type="GO" id="GO:0005524">
    <property type="term" value="F:ATP binding"/>
    <property type="evidence" value="ECO:0007669"/>
    <property type="project" value="UniProtKB-KW"/>
</dbReference>
<keyword evidence="2" id="KW-0547">Nucleotide-binding</keyword>
<evidence type="ECO:0000256" key="2">
    <source>
        <dbReference type="ARBA" id="ARBA00022741"/>
    </source>
</evidence>
<keyword evidence="6" id="KW-1185">Reference proteome</keyword>
<evidence type="ECO:0000259" key="4">
    <source>
        <dbReference type="SMART" id="SM00382"/>
    </source>
</evidence>
<evidence type="ECO:0000313" key="6">
    <source>
        <dbReference type="Proteomes" id="UP000030416"/>
    </source>
</evidence>
<dbReference type="Pfam" id="PF00004">
    <property type="entry name" value="AAA"/>
    <property type="match status" value="1"/>
</dbReference>
<comment type="similarity">
    <text evidence="1">Belongs to the AAA ATPase family.</text>
</comment>
<gene>
    <name evidence="5" type="ORF">CD29_19725</name>
</gene>
<dbReference type="CDD" id="cd19481">
    <property type="entry name" value="RecA-like_protease"/>
    <property type="match status" value="1"/>
</dbReference>
<evidence type="ECO:0000256" key="1">
    <source>
        <dbReference type="ARBA" id="ARBA00006914"/>
    </source>
</evidence>
<name>A0A0A3HME1_9BACL</name>
<sequence length="385" mass="44219">MFRKRNEINEIILKNIKKNIVIGNETCQIVIEGTPFKKIGHEEILLDEVLISNMIDEITSAIKRNVSKYNTVPKKIVLSKNELESLDEKSNDTQNEETNNIYEQMNPRYEIEDVYLPEKSKSQLLSILSLSKNRKFLFEDWGLQDTIKKGSGIVLNFFGPPGTGKSMLAEAIAKQLNKKIFFVNYAELESKFVGETPKNIRKAFNMAKENDAVLVFDEADSFLGKRLTNVSQSADYGVNITRSVMLIEIEKFEGIVIFTTNLLGNYDDAFRRRILANIEFTYPDEKGRNAIWTSHLPKKLPLHKEITIPLLAKRYTQISGADIKDVILQAAILALEKNSNSVTWEEFDNAYQFIQKRYPEKTEVKISTEQITKEQYEKEIAEIRG</sequence>
<feature type="domain" description="AAA+ ATPase" evidence="4">
    <location>
        <begin position="151"/>
        <end position="285"/>
    </location>
</feature>
<dbReference type="EMBL" id="JPVN01000048">
    <property type="protein sequence ID" value="KGR73549.1"/>
    <property type="molecule type" value="Genomic_DNA"/>
</dbReference>
<dbReference type="GO" id="GO:0016887">
    <property type="term" value="F:ATP hydrolysis activity"/>
    <property type="evidence" value="ECO:0007669"/>
    <property type="project" value="InterPro"/>
</dbReference>
<protein>
    <submittedName>
        <fullName evidence="5">ATPase AAA</fullName>
    </submittedName>
</protein>